<keyword evidence="1" id="KW-0472">Membrane</keyword>
<proteinExistence type="predicted"/>
<sequence>MADSERGRTFNNIVSGIAAIAGTIGLIVATITSNEVNKLSQQSRTAGLVGDLTDKLTSKQLGRDISLLAIEHMLNTEPGKDKAPRDKLLLARISILLIEGSSGEESINAQNNNSRHASATQTQFNHGVDQAARVLNRLVQSSGEACNDYYQQQVFNLHLKLGGQDLTPAADIQADCGEAGALAIEALRKQVEGKDSNGEQSVSVSQLAQDPIIDPRLVAGSLAQARVVNQLNAVRLETARAKSAYTEPSLAVVTVHLDNPSIAEQLKPILVQLSAKRWYIVSGVRVVEPSSSSCGPYNSVRFFHKADNDLAEKLIAQINALKTTSPSVRALLAGTGNTKPGISPIDLSTWRYARSVPQGTVELWLASKGTSCQSAVGPT</sequence>
<dbReference type="EMBL" id="CP003495">
    <property type="protein sequence ID" value="AFY27393.1"/>
    <property type="molecule type" value="Genomic_DNA"/>
</dbReference>
<reference evidence="3" key="1">
    <citation type="journal article" date="2013" name="Proc. Natl. Acad. Sci. U.S.A.">
        <title>Improving the coverage of the cyanobacterial phylum using diversity-driven genome sequencing.</title>
        <authorList>
            <person name="Shih P.M."/>
            <person name="Wu D."/>
            <person name="Latifi A."/>
            <person name="Axen S.D."/>
            <person name="Fewer D.P."/>
            <person name="Talla E."/>
            <person name="Calteau A."/>
            <person name="Cai F."/>
            <person name="Tandeau de Marsac N."/>
            <person name="Rippka R."/>
            <person name="Herdman M."/>
            <person name="Sivonen K."/>
            <person name="Coursin T."/>
            <person name="Laurent T."/>
            <person name="Goodwin L."/>
            <person name="Nolan M."/>
            <person name="Davenport K.W."/>
            <person name="Han C.S."/>
            <person name="Rubin E.M."/>
            <person name="Eisen J.A."/>
            <person name="Woyke T."/>
            <person name="Gugger M."/>
            <person name="Kerfeld C.A."/>
        </authorList>
    </citation>
    <scope>NUCLEOTIDE SEQUENCE [LARGE SCALE GENOMIC DNA]</scope>
    <source>
        <strain evidence="3">ATCC 27147 / PCC 6307</strain>
    </source>
</reference>
<gene>
    <name evidence="2" type="ordered locus">Cyagr_0187</name>
</gene>
<keyword evidence="1" id="KW-0812">Transmembrane</keyword>
<evidence type="ECO:0000313" key="3">
    <source>
        <dbReference type="Proteomes" id="UP000010388"/>
    </source>
</evidence>
<dbReference type="HOGENOM" id="CLU_729043_0_0_3"/>
<accession>K9P357</accession>
<dbReference type="OrthoDB" id="564702at2"/>
<name>K9P357_CYAGP</name>
<keyword evidence="1" id="KW-1133">Transmembrane helix</keyword>
<dbReference type="RefSeq" id="WP_015107852.1">
    <property type="nucleotide sequence ID" value="NC_019675.1"/>
</dbReference>
<protein>
    <submittedName>
        <fullName evidence="2">Uncharacterized protein</fullName>
    </submittedName>
</protein>
<dbReference type="Proteomes" id="UP000010388">
    <property type="component" value="Chromosome"/>
</dbReference>
<evidence type="ECO:0000256" key="1">
    <source>
        <dbReference type="SAM" id="Phobius"/>
    </source>
</evidence>
<evidence type="ECO:0000313" key="2">
    <source>
        <dbReference type="EMBL" id="AFY27393.1"/>
    </source>
</evidence>
<dbReference type="KEGG" id="cgc:Cyagr_0187"/>
<feature type="transmembrane region" description="Helical" evidence="1">
    <location>
        <begin position="12"/>
        <end position="31"/>
    </location>
</feature>
<dbReference type="STRING" id="292564.Cyagr_0187"/>
<dbReference type="AlphaFoldDB" id="K9P357"/>
<organism evidence="2 3">
    <name type="scientific">Cyanobium gracile (strain ATCC 27147 / PCC 6307)</name>
    <dbReference type="NCBI Taxonomy" id="292564"/>
    <lineage>
        <taxon>Bacteria</taxon>
        <taxon>Bacillati</taxon>
        <taxon>Cyanobacteriota</taxon>
        <taxon>Cyanophyceae</taxon>
        <taxon>Synechococcales</taxon>
        <taxon>Prochlorococcaceae</taxon>
        <taxon>Cyanobium</taxon>
    </lineage>
</organism>